<comment type="similarity">
    <text evidence="2">Belongs to the TspO/BZRP family.</text>
</comment>
<feature type="transmembrane region" description="Helical" evidence="6">
    <location>
        <begin position="130"/>
        <end position="149"/>
    </location>
</feature>
<dbReference type="GO" id="GO:0033013">
    <property type="term" value="P:tetrapyrrole metabolic process"/>
    <property type="evidence" value="ECO:0007669"/>
    <property type="project" value="UniProtKB-ARBA"/>
</dbReference>
<dbReference type="PANTHER" id="PTHR10057:SF0">
    <property type="entry name" value="TRANSLOCATOR PROTEIN"/>
    <property type="match status" value="1"/>
</dbReference>
<keyword evidence="5 6" id="KW-0472">Membrane</keyword>
<accession>A0A7S2SA05</accession>
<dbReference type="InterPro" id="IPR004307">
    <property type="entry name" value="TspO_MBR"/>
</dbReference>
<dbReference type="Gene3D" id="1.20.1260.100">
    <property type="entry name" value="TspO/MBR protein"/>
    <property type="match status" value="1"/>
</dbReference>
<feature type="transmembrane region" description="Helical" evidence="6">
    <location>
        <begin position="97"/>
        <end position="118"/>
    </location>
</feature>
<dbReference type="CDD" id="cd15904">
    <property type="entry name" value="TSPO_MBR"/>
    <property type="match status" value="1"/>
</dbReference>
<evidence type="ECO:0000313" key="8">
    <source>
        <dbReference type="EMBL" id="CAD9694048.1"/>
    </source>
</evidence>
<keyword evidence="7" id="KW-0732">Signal</keyword>
<feature type="signal peptide" evidence="7">
    <location>
        <begin position="1"/>
        <end position="35"/>
    </location>
</feature>
<comment type="subcellular location">
    <subcellularLocation>
        <location evidence="1">Membrane</location>
        <topology evidence="1">Multi-pass membrane protein</topology>
    </subcellularLocation>
</comment>
<keyword evidence="4 6" id="KW-1133">Transmembrane helix</keyword>
<keyword evidence="3 6" id="KW-0812">Transmembrane</keyword>
<dbReference type="EMBL" id="HBHI01026085">
    <property type="protein sequence ID" value="CAD9694048.1"/>
    <property type="molecule type" value="Transcribed_RNA"/>
</dbReference>
<dbReference type="AlphaFoldDB" id="A0A7S2SA05"/>
<dbReference type="InterPro" id="IPR038330">
    <property type="entry name" value="TspO/MBR-related_sf"/>
</dbReference>
<evidence type="ECO:0000256" key="4">
    <source>
        <dbReference type="ARBA" id="ARBA00022989"/>
    </source>
</evidence>
<protein>
    <recommendedName>
        <fullName evidence="9">Tryptophan-rich sensory protein</fullName>
    </recommendedName>
</protein>
<sequence length="321" mass="35010">MKKLTMMQVSSKCGVVRAASFLICALVTLQASTNAFQPQLSNTANFCRPSTVVNRNDCTTTGRSVVGHNRLNGGASVSTKTSTKLHSQSKSIDTDAILKYGTAAVVQMSIFSTAFYLLDQIVGVSPLTQLPAPAVGFLFYFFSLKSRIFNPLNNKRPKRDKLEEGSDGFRDRVMPSWTPPGVVFPIMWVLIIGPARAYSASLIFQANGHHLFDPALLSFVFHLTIGDIWNTINNTEKRYGAAVIGILCVVASAAFAATQYYQVDPLAGKILGATLLWLTTASALIADTWRLNPNPDGDRDPLYPVKGEAETSFLWFASSEE</sequence>
<evidence type="ECO:0000256" key="1">
    <source>
        <dbReference type="ARBA" id="ARBA00004141"/>
    </source>
</evidence>
<dbReference type="Pfam" id="PF03073">
    <property type="entry name" value="TspO_MBR"/>
    <property type="match status" value="1"/>
</dbReference>
<feature type="transmembrane region" description="Helical" evidence="6">
    <location>
        <begin position="238"/>
        <end position="258"/>
    </location>
</feature>
<dbReference type="PANTHER" id="PTHR10057">
    <property type="entry name" value="PERIPHERAL-TYPE BENZODIAZEPINE RECEPTOR"/>
    <property type="match status" value="1"/>
</dbReference>
<dbReference type="GO" id="GO:0016020">
    <property type="term" value="C:membrane"/>
    <property type="evidence" value="ECO:0007669"/>
    <property type="project" value="UniProtKB-SubCell"/>
</dbReference>
<proteinExistence type="inferred from homology"/>
<evidence type="ECO:0000256" key="6">
    <source>
        <dbReference type="SAM" id="Phobius"/>
    </source>
</evidence>
<feature type="chain" id="PRO_5030700672" description="Tryptophan-rich sensory protein" evidence="7">
    <location>
        <begin position="36"/>
        <end position="321"/>
    </location>
</feature>
<evidence type="ECO:0000256" key="3">
    <source>
        <dbReference type="ARBA" id="ARBA00022692"/>
    </source>
</evidence>
<organism evidence="8">
    <name type="scientific">Eucampia antarctica</name>
    <dbReference type="NCBI Taxonomy" id="49252"/>
    <lineage>
        <taxon>Eukaryota</taxon>
        <taxon>Sar</taxon>
        <taxon>Stramenopiles</taxon>
        <taxon>Ochrophyta</taxon>
        <taxon>Bacillariophyta</taxon>
        <taxon>Mediophyceae</taxon>
        <taxon>Biddulphiophycidae</taxon>
        <taxon>Hemiaulales</taxon>
        <taxon>Hemiaulaceae</taxon>
        <taxon>Eucampia</taxon>
    </lineage>
</organism>
<evidence type="ECO:0000256" key="7">
    <source>
        <dbReference type="SAM" id="SignalP"/>
    </source>
</evidence>
<reference evidence="8" key="1">
    <citation type="submission" date="2021-01" db="EMBL/GenBank/DDBJ databases">
        <authorList>
            <person name="Corre E."/>
            <person name="Pelletier E."/>
            <person name="Niang G."/>
            <person name="Scheremetjew M."/>
            <person name="Finn R."/>
            <person name="Kale V."/>
            <person name="Holt S."/>
            <person name="Cochrane G."/>
            <person name="Meng A."/>
            <person name="Brown T."/>
            <person name="Cohen L."/>
        </authorList>
    </citation>
    <scope>NUCLEOTIDE SEQUENCE</scope>
    <source>
        <strain evidence="8">CCMP1452</strain>
    </source>
</reference>
<evidence type="ECO:0000256" key="2">
    <source>
        <dbReference type="ARBA" id="ARBA00007524"/>
    </source>
</evidence>
<gene>
    <name evidence="8" type="ORF">EANT1437_LOCUS13351</name>
</gene>
<evidence type="ECO:0000256" key="5">
    <source>
        <dbReference type="ARBA" id="ARBA00023136"/>
    </source>
</evidence>
<name>A0A7S2SA05_9STRA</name>
<feature type="transmembrane region" description="Helical" evidence="6">
    <location>
        <begin position="182"/>
        <end position="204"/>
    </location>
</feature>
<evidence type="ECO:0008006" key="9">
    <source>
        <dbReference type="Google" id="ProtNLM"/>
    </source>
</evidence>
<feature type="transmembrane region" description="Helical" evidence="6">
    <location>
        <begin position="211"/>
        <end position="232"/>
    </location>
</feature>